<dbReference type="InterPro" id="IPR016181">
    <property type="entry name" value="Acyl_CoA_acyltransferase"/>
</dbReference>
<dbReference type="SUPFAM" id="SSF55729">
    <property type="entry name" value="Acyl-CoA N-acyltransferases (Nat)"/>
    <property type="match status" value="1"/>
</dbReference>
<protein>
    <submittedName>
        <fullName evidence="2">Putative GNAT family N-acyltransferase</fullName>
    </submittedName>
</protein>
<dbReference type="Proteomes" id="UP000553034">
    <property type="component" value="Unassembled WGS sequence"/>
</dbReference>
<dbReference type="GO" id="GO:0016747">
    <property type="term" value="F:acyltransferase activity, transferring groups other than amino-acyl groups"/>
    <property type="evidence" value="ECO:0007669"/>
    <property type="project" value="InterPro"/>
</dbReference>
<dbReference type="RefSeq" id="WP_183477348.1">
    <property type="nucleotide sequence ID" value="NZ_JACIFO010000004.1"/>
</dbReference>
<feature type="domain" description="N-acetyltransferase" evidence="1">
    <location>
        <begin position="1"/>
        <end position="146"/>
    </location>
</feature>
<dbReference type="EMBL" id="JACIFO010000004">
    <property type="protein sequence ID" value="MBB4118995.1"/>
    <property type="molecule type" value="Genomic_DNA"/>
</dbReference>
<keyword evidence="2" id="KW-0808">Transferase</keyword>
<name>A0A840EPH9_9FLAO</name>
<keyword evidence="2" id="KW-0012">Acyltransferase</keyword>
<dbReference type="PROSITE" id="PS51186">
    <property type="entry name" value="GNAT"/>
    <property type="match status" value="1"/>
</dbReference>
<dbReference type="Gene3D" id="3.40.630.30">
    <property type="match status" value="1"/>
</dbReference>
<evidence type="ECO:0000259" key="1">
    <source>
        <dbReference type="PROSITE" id="PS51186"/>
    </source>
</evidence>
<dbReference type="CDD" id="cd04301">
    <property type="entry name" value="NAT_SF"/>
    <property type="match status" value="1"/>
</dbReference>
<sequence length="149" mass="16922">MPVTLTLVTLAEILPIRQAVLRPGKTIEHCYFDMDQDKETVHLGLYDNNNLAGIATLVKNQHPQLAKNAYQLRGMAVLKDFQNKQYGQKLLTKATDLAAEKNADLLWMNARESALKFYQKSDFNILGNAFEIPEIGTHFVMYKHLTDEA</sequence>
<keyword evidence="3" id="KW-1185">Reference proteome</keyword>
<dbReference type="Pfam" id="PF00583">
    <property type="entry name" value="Acetyltransf_1"/>
    <property type="match status" value="1"/>
</dbReference>
<organism evidence="2 3">
    <name type="scientific">Mesonia hippocampi</name>
    <dbReference type="NCBI Taxonomy" id="1628250"/>
    <lineage>
        <taxon>Bacteria</taxon>
        <taxon>Pseudomonadati</taxon>
        <taxon>Bacteroidota</taxon>
        <taxon>Flavobacteriia</taxon>
        <taxon>Flavobacteriales</taxon>
        <taxon>Flavobacteriaceae</taxon>
        <taxon>Mesonia</taxon>
    </lineage>
</organism>
<reference evidence="2 3" key="1">
    <citation type="submission" date="2020-08" db="EMBL/GenBank/DDBJ databases">
        <title>Genomic Encyclopedia of Type Strains, Phase IV (KMG-IV): sequencing the most valuable type-strain genomes for metagenomic binning, comparative biology and taxonomic classification.</title>
        <authorList>
            <person name="Goeker M."/>
        </authorList>
    </citation>
    <scope>NUCLEOTIDE SEQUENCE [LARGE SCALE GENOMIC DNA]</scope>
    <source>
        <strain evidence="2 3">DSM 29568</strain>
    </source>
</reference>
<proteinExistence type="predicted"/>
<evidence type="ECO:0000313" key="2">
    <source>
        <dbReference type="EMBL" id="MBB4118995.1"/>
    </source>
</evidence>
<comment type="caution">
    <text evidence="2">The sequence shown here is derived from an EMBL/GenBank/DDBJ whole genome shotgun (WGS) entry which is preliminary data.</text>
</comment>
<accession>A0A840EPH9</accession>
<dbReference type="AlphaFoldDB" id="A0A840EPH9"/>
<evidence type="ECO:0000313" key="3">
    <source>
        <dbReference type="Proteomes" id="UP000553034"/>
    </source>
</evidence>
<dbReference type="InterPro" id="IPR000182">
    <property type="entry name" value="GNAT_dom"/>
</dbReference>
<gene>
    <name evidence="2" type="ORF">GGR32_001286</name>
</gene>